<dbReference type="PANTHER" id="PTHR10336">
    <property type="entry name" value="PHOSPHOINOSITIDE-SPECIFIC PHOSPHOLIPASE C FAMILY PROTEIN"/>
    <property type="match status" value="1"/>
</dbReference>
<evidence type="ECO:0000256" key="3">
    <source>
        <dbReference type="ARBA" id="ARBA00022963"/>
    </source>
</evidence>
<keyword evidence="3" id="KW-0442">Lipid degradation</keyword>
<dbReference type="InterPro" id="IPR000909">
    <property type="entry name" value="PLipase_C_PInositol-sp_X_dom"/>
</dbReference>
<reference evidence="7 8" key="1">
    <citation type="submission" date="2018-11" db="EMBL/GenBank/DDBJ databases">
        <authorList>
            <consortium name="Pathogen Informatics"/>
        </authorList>
    </citation>
    <scope>NUCLEOTIDE SEQUENCE [LARGE SCALE GENOMIC DNA]</scope>
</reference>
<evidence type="ECO:0000256" key="1">
    <source>
        <dbReference type="ARBA" id="ARBA00012368"/>
    </source>
</evidence>
<dbReference type="OrthoDB" id="269822at2759"/>
<sequence length="363" mass="41270">MVQTFRETFGDRLLADPLDSHPLAEGQLLPSPHALKYKIIIKAKKAKPVKGLKKKESDSCGSFASEGSFEGSSQSDPFRKMSIPPPHNASELALLDKEVMERQLCPVEEELSSKDLSKIVNYLTAGKVPQKWNVDRRFYLMCSLSESDSMRAYTQRQANNLIKHTSRRYVRKPDCLCDPSLELDIYERRVPHRLPVTLKVTVISCLFLPIETSSRSSSYYVTLDLLDFPPFDREANECAYSRDTTGIHTSFESKQVVFKKQEPRGSSVPLTLTELDSVTSVVSLHLSLEFTFIFASEHHVNSIEEHSRDGILKISCDGIHNDNKEESRKGRTLVYPDRDGNLHRGFQLELWSLDKSREFALTL</sequence>
<dbReference type="GO" id="GO:0004435">
    <property type="term" value="F:phosphatidylinositol-4,5-bisphosphate phospholipase C activity"/>
    <property type="evidence" value="ECO:0007669"/>
    <property type="project" value="UniProtKB-EC"/>
</dbReference>
<dbReference type="GO" id="GO:0051209">
    <property type="term" value="P:release of sequestered calcium ion into cytosol"/>
    <property type="evidence" value="ECO:0007669"/>
    <property type="project" value="TreeGrafter"/>
</dbReference>
<gene>
    <name evidence="7" type="ORF">HPBE_LOCUS17327</name>
</gene>
<feature type="region of interest" description="Disordered" evidence="5">
    <location>
        <begin position="57"/>
        <end position="77"/>
    </location>
</feature>
<feature type="domain" description="Phosphatidylinositol-specific phospholipase C X" evidence="6">
    <location>
        <begin position="1"/>
        <end position="45"/>
    </location>
</feature>
<dbReference type="GO" id="GO:0048015">
    <property type="term" value="P:phosphatidylinositol-mediated signaling"/>
    <property type="evidence" value="ECO:0007669"/>
    <property type="project" value="TreeGrafter"/>
</dbReference>
<dbReference type="Proteomes" id="UP000050761">
    <property type="component" value="Unassembled WGS sequence"/>
</dbReference>
<keyword evidence="2" id="KW-0378">Hydrolase</keyword>
<dbReference type="SUPFAM" id="SSF51695">
    <property type="entry name" value="PLC-like phosphodiesterases"/>
    <property type="match status" value="1"/>
</dbReference>
<dbReference type="Pfam" id="PF00388">
    <property type="entry name" value="PI-PLC-X"/>
    <property type="match status" value="1"/>
</dbReference>
<name>A0A3P8A5M0_HELPZ</name>
<dbReference type="PANTHER" id="PTHR10336:SF36">
    <property type="entry name" value="1-PHOSPHATIDYLINOSITOL 4,5-BISPHOSPHATE PHOSPHODIESTERASE BETA-4"/>
    <property type="match status" value="1"/>
</dbReference>
<organism evidence="7">
    <name type="scientific">Heligmosomoides polygyrus</name>
    <name type="common">Parasitic roundworm</name>
    <dbReference type="NCBI Taxonomy" id="6339"/>
    <lineage>
        <taxon>Eukaryota</taxon>
        <taxon>Metazoa</taxon>
        <taxon>Ecdysozoa</taxon>
        <taxon>Nematoda</taxon>
        <taxon>Chromadorea</taxon>
        <taxon>Rhabditida</taxon>
        <taxon>Rhabditina</taxon>
        <taxon>Rhabditomorpha</taxon>
        <taxon>Strongyloidea</taxon>
        <taxon>Heligmosomidae</taxon>
        <taxon>Heligmosomoides</taxon>
    </lineage>
</organism>
<accession>A0A3P8A5M0</accession>
<dbReference type="EC" id="3.1.4.11" evidence="1"/>
<dbReference type="WBParaSite" id="HPBE_0001732801-mRNA-1">
    <property type="protein sequence ID" value="HPBE_0001732801-mRNA-1"/>
    <property type="gene ID" value="HPBE_0001732801"/>
</dbReference>
<dbReference type="InterPro" id="IPR017946">
    <property type="entry name" value="PLC-like_Pdiesterase_TIM-brl"/>
</dbReference>
<dbReference type="GO" id="GO:0016042">
    <property type="term" value="P:lipid catabolic process"/>
    <property type="evidence" value="ECO:0007669"/>
    <property type="project" value="UniProtKB-KW"/>
</dbReference>
<reference evidence="9" key="2">
    <citation type="submission" date="2019-09" db="UniProtKB">
        <authorList>
            <consortium name="WormBaseParasite"/>
        </authorList>
    </citation>
    <scope>IDENTIFICATION</scope>
</reference>
<dbReference type="EMBL" id="UZAH01029942">
    <property type="protein sequence ID" value="VDP08572.1"/>
    <property type="molecule type" value="Genomic_DNA"/>
</dbReference>
<feature type="compositionally biased region" description="Low complexity" evidence="5">
    <location>
        <begin position="59"/>
        <end position="75"/>
    </location>
</feature>
<evidence type="ECO:0000313" key="8">
    <source>
        <dbReference type="Proteomes" id="UP000050761"/>
    </source>
</evidence>
<evidence type="ECO:0000256" key="5">
    <source>
        <dbReference type="SAM" id="MobiDB-lite"/>
    </source>
</evidence>
<evidence type="ECO:0000313" key="7">
    <source>
        <dbReference type="EMBL" id="VDP08572.1"/>
    </source>
</evidence>
<dbReference type="AlphaFoldDB" id="A0A3P8A5M0"/>
<dbReference type="PROSITE" id="PS50007">
    <property type="entry name" value="PIPLC_X_DOMAIN"/>
    <property type="match status" value="1"/>
</dbReference>
<keyword evidence="8" id="KW-1185">Reference proteome</keyword>
<protein>
    <recommendedName>
        <fullName evidence="1">phosphoinositide phospholipase C</fullName>
        <ecNumber evidence="1">3.1.4.11</ecNumber>
    </recommendedName>
</protein>
<evidence type="ECO:0000256" key="2">
    <source>
        <dbReference type="ARBA" id="ARBA00022801"/>
    </source>
</evidence>
<evidence type="ECO:0000313" key="9">
    <source>
        <dbReference type="WBParaSite" id="HPBE_0001732801-mRNA-1"/>
    </source>
</evidence>
<proteinExistence type="predicted"/>
<dbReference type="InterPro" id="IPR001192">
    <property type="entry name" value="PI-PLC_fam"/>
</dbReference>
<evidence type="ECO:0000256" key="4">
    <source>
        <dbReference type="ARBA" id="ARBA00023098"/>
    </source>
</evidence>
<evidence type="ECO:0000259" key="6">
    <source>
        <dbReference type="Pfam" id="PF00388"/>
    </source>
</evidence>
<keyword evidence="4" id="KW-0443">Lipid metabolism</keyword>
<dbReference type="GO" id="GO:0046488">
    <property type="term" value="P:phosphatidylinositol metabolic process"/>
    <property type="evidence" value="ECO:0007669"/>
    <property type="project" value="TreeGrafter"/>
</dbReference>
<dbReference type="Gene3D" id="3.20.20.190">
    <property type="entry name" value="Phosphatidylinositol (PI) phosphodiesterase"/>
    <property type="match status" value="1"/>
</dbReference>